<dbReference type="PANTHER" id="PTHR35394:SF5">
    <property type="entry name" value="DUF3176 DOMAIN-CONTAINING PROTEIN"/>
    <property type="match status" value="1"/>
</dbReference>
<dbReference type="InterPro" id="IPR021514">
    <property type="entry name" value="DUF3176"/>
</dbReference>
<protein>
    <submittedName>
        <fullName evidence="2">Uncharacterized protein</fullName>
    </submittedName>
</protein>
<feature type="transmembrane region" description="Helical" evidence="1">
    <location>
        <begin position="510"/>
        <end position="531"/>
    </location>
</feature>
<evidence type="ECO:0000256" key="1">
    <source>
        <dbReference type="SAM" id="Phobius"/>
    </source>
</evidence>
<dbReference type="Pfam" id="PF11374">
    <property type="entry name" value="DUF3176"/>
    <property type="match status" value="1"/>
</dbReference>
<comment type="caution">
    <text evidence="2">The sequence shown here is derived from an EMBL/GenBank/DDBJ whole genome shotgun (WGS) entry which is preliminary data.</text>
</comment>
<feature type="transmembrane region" description="Helical" evidence="1">
    <location>
        <begin position="102"/>
        <end position="123"/>
    </location>
</feature>
<sequence length="601" mass="65034">MSPTWWLPEILSQIGGLLCLMAIVILLWRYDGKPPPTMHMGLTLNTVLAFLTSLAKVAFLVPIVEGLGQLKWMWFLSPTPRPLHDMQLFDEATRGGLGGIKLLFSLKGCLPSFGALIMLSGLFTSTLMQQAVRYEVVAAESHGIDDIATVDRATTMSAYDGDDLRIAPYDTAREQQAIFQGAFSPPNETIPHVRPTCSSSQCTWPNYGSLAVCGDVANLTAMGDQSLLERLGNATERRLGVLYNTSRATSEALGYGAAYFESVPLVFPIVIGLLDKPTNAFNKSVTDLMLSDSFVAYTDELLNNSATFDMSKVKYLEVALWWCTKTYSTEVTAGKAVTTEVSTMSQLKEPASSSLNMPWAMAFYPCYTFGTCNTTYGAQEARLEPPPGAARVENYTIHIWTELTASALLAATMFDSVFMDRTRGVISSNGGGIAKAFGLSILGDFMSASSPPPEMQMSNTRALISNIARSTTNLIRQGNTRMPTDTTASSLFVNGTVFTSQSFISIHWEWTAMLAVQLVLTFVFLTLTMAATHRARMQVIKCSSLATLCALDKNARGHVGGINDLDSLGKKAKMLGVRLERGSSGVALWLGTGRSQGGGAG</sequence>
<accession>A0AAV9G0M0</accession>
<reference evidence="2" key="2">
    <citation type="submission" date="2023-05" db="EMBL/GenBank/DDBJ databases">
        <authorList>
            <consortium name="Lawrence Berkeley National Laboratory"/>
            <person name="Steindorff A."/>
            <person name="Hensen N."/>
            <person name="Bonometti L."/>
            <person name="Westerberg I."/>
            <person name="Brannstrom I.O."/>
            <person name="Guillou S."/>
            <person name="Cros-Aarteil S."/>
            <person name="Calhoun S."/>
            <person name="Haridas S."/>
            <person name="Kuo A."/>
            <person name="Mondo S."/>
            <person name="Pangilinan J."/>
            <person name="Riley R."/>
            <person name="Labutti K."/>
            <person name="Andreopoulos B."/>
            <person name="Lipzen A."/>
            <person name="Chen C."/>
            <person name="Yanf M."/>
            <person name="Daum C."/>
            <person name="Ng V."/>
            <person name="Clum A."/>
            <person name="Ohm R."/>
            <person name="Martin F."/>
            <person name="Silar P."/>
            <person name="Natvig D."/>
            <person name="Lalanne C."/>
            <person name="Gautier V."/>
            <person name="Ament-Velasquez S.L."/>
            <person name="Kruys A."/>
            <person name="Hutchinson M.I."/>
            <person name="Powell A.J."/>
            <person name="Barry K."/>
            <person name="Miller A.N."/>
            <person name="Grigoriev I.V."/>
            <person name="Debuchy R."/>
            <person name="Gladieux P."/>
            <person name="Thoren M.H."/>
            <person name="Johannesson H."/>
        </authorList>
    </citation>
    <scope>NUCLEOTIDE SEQUENCE</scope>
    <source>
        <strain evidence="2">PSN243</strain>
    </source>
</reference>
<proteinExistence type="predicted"/>
<keyword evidence="3" id="KW-1185">Reference proteome</keyword>
<name>A0AAV9G0M0_9PEZI</name>
<feature type="transmembrane region" description="Helical" evidence="1">
    <location>
        <begin position="42"/>
        <end position="64"/>
    </location>
</feature>
<evidence type="ECO:0000313" key="2">
    <source>
        <dbReference type="EMBL" id="KAK4442052.1"/>
    </source>
</evidence>
<dbReference type="AlphaFoldDB" id="A0AAV9G0M0"/>
<keyword evidence="1" id="KW-0812">Transmembrane</keyword>
<dbReference type="PANTHER" id="PTHR35394">
    <property type="entry name" value="DUF3176 DOMAIN-CONTAINING PROTEIN"/>
    <property type="match status" value="1"/>
</dbReference>
<reference evidence="2" key="1">
    <citation type="journal article" date="2023" name="Mol. Phylogenet. Evol.">
        <title>Genome-scale phylogeny and comparative genomics of the fungal order Sordariales.</title>
        <authorList>
            <person name="Hensen N."/>
            <person name="Bonometti L."/>
            <person name="Westerberg I."/>
            <person name="Brannstrom I.O."/>
            <person name="Guillou S."/>
            <person name="Cros-Aarteil S."/>
            <person name="Calhoun S."/>
            <person name="Haridas S."/>
            <person name="Kuo A."/>
            <person name="Mondo S."/>
            <person name="Pangilinan J."/>
            <person name="Riley R."/>
            <person name="LaButti K."/>
            <person name="Andreopoulos B."/>
            <person name="Lipzen A."/>
            <person name="Chen C."/>
            <person name="Yan M."/>
            <person name="Daum C."/>
            <person name="Ng V."/>
            <person name="Clum A."/>
            <person name="Steindorff A."/>
            <person name="Ohm R.A."/>
            <person name="Martin F."/>
            <person name="Silar P."/>
            <person name="Natvig D.O."/>
            <person name="Lalanne C."/>
            <person name="Gautier V."/>
            <person name="Ament-Velasquez S.L."/>
            <person name="Kruys A."/>
            <person name="Hutchinson M.I."/>
            <person name="Powell A.J."/>
            <person name="Barry K."/>
            <person name="Miller A.N."/>
            <person name="Grigoriev I.V."/>
            <person name="Debuchy R."/>
            <person name="Gladieux P."/>
            <person name="Hiltunen Thoren M."/>
            <person name="Johannesson H."/>
        </authorList>
    </citation>
    <scope>NUCLEOTIDE SEQUENCE</scope>
    <source>
        <strain evidence="2">PSN243</strain>
    </source>
</reference>
<feature type="transmembrane region" description="Helical" evidence="1">
    <location>
        <begin position="12"/>
        <end position="30"/>
    </location>
</feature>
<gene>
    <name evidence="2" type="ORF">QBC34DRAFT_313894</name>
</gene>
<dbReference type="EMBL" id="MU866036">
    <property type="protein sequence ID" value="KAK4442052.1"/>
    <property type="molecule type" value="Genomic_DNA"/>
</dbReference>
<keyword evidence="1" id="KW-0472">Membrane</keyword>
<organism evidence="2 3">
    <name type="scientific">Podospora aff. communis PSN243</name>
    <dbReference type="NCBI Taxonomy" id="3040156"/>
    <lineage>
        <taxon>Eukaryota</taxon>
        <taxon>Fungi</taxon>
        <taxon>Dikarya</taxon>
        <taxon>Ascomycota</taxon>
        <taxon>Pezizomycotina</taxon>
        <taxon>Sordariomycetes</taxon>
        <taxon>Sordariomycetidae</taxon>
        <taxon>Sordariales</taxon>
        <taxon>Podosporaceae</taxon>
        <taxon>Podospora</taxon>
    </lineage>
</organism>
<keyword evidence="1" id="KW-1133">Transmembrane helix</keyword>
<evidence type="ECO:0000313" key="3">
    <source>
        <dbReference type="Proteomes" id="UP001321760"/>
    </source>
</evidence>
<dbReference type="Proteomes" id="UP001321760">
    <property type="component" value="Unassembled WGS sequence"/>
</dbReference>